<sequence>MEKNTGPYRPILNHKSTQRDALIALRKLGSPPSNAAPGLHTKIRNALEILAFLKDSVVDNATDRIARQVAADTKANWQTISRWLKVIIEELALPDDDRCTPEEYNRIVNIIPQLVFQSGDFPDQAAFDRLKQVSPFLFPLLSQMWLKLLYTEHENWPQWAGMLEELIYTDPQRNLRVEFAETMASLLAAGTLDFPAISIRRMNKLTNEAYSLRLQRAGFVGLKWLSSLVTIPLAVANFPIYQRLMAVGCVSTFVRVLYTFASRPKTLEPYIEHSPEANAVFLSIRATLEILENTLRGHLPVIEALEAGIIRAMFKAVIHIGDAYDRMWSRGIEKKTMSYQFAQILKAINVFMVHHSVLQRVSSAIGRIEESGLEEELPLDRAFKTFREAWQCFKWKAEELDRIFLHYKGSAPPFCDADECPLKINPPPEEERMWLTYRRCSACYTAIYCSDECGKRNWKSHRAQCKDSVALLKAGRSPLVWDCIDTGFFGAIVTDHVHEHADELRNRWIKDGPPRYQGPSDNDLHRLRFLVYNLDDPEQPDFCLSDLATIVDFQTLASDSRIQPGTKFNKPNADGVLMEIVRIARSVRKYPFTLPIVAFAPAAELTHSERGRPFVMVRTLPHVPYSCGLSDLHHPHHQHHQHHRPKSRKLCQFSRSSWGCGGQRVRKQRRI</sequence>
<evidence type="ECO:0000259" key="5">
    <source>
        <dbReference type="PROSITE" id="PS50865"/>
    </source>
</evidence>
<accession>A0A0W0G1K4</accession>
<evidence type="ECO:0000313" key="6">
    <source>
        <dbReference type="EMBL" id="KTB42443.1"/>
    </source>
</evidence>
<dbReference type="Gene3D" id="6.10.140.2220">
    <property type="match status" value="1"/>
</dbReference>
<dbReference type="SUPFAM" id="SSF144232">
    <property type="entry name" value="HIT/MYND zinc finger-like"/>
    <property type="match status" value="1"/>
</dbReference>
<keyword evidence="2 4" id="KW-0863">Zinc-finger</keyword>
<dbReference type="Pfam" id="PF01753">
    <property type="entry name" value="zf-MYND"/>
    <property type="match status" value="1"/>
</dbReference>
<evidence type="ECO:0000256" key="4">
    <source>
        <dbReference type="PROSITE-ProRule" id="PRU00134"/>
    </source>
</evidence>
<dbReference type="InterPro" id="IPR002893">
    <property type="entry name" value="Znf_MYND"/>
</dbReference>
<proteinExistence type="predicted"/>
<dbReference type="Proteomes" id="UP000054988">
    <property type="component" value="Unassembled WGS sequence"/>
</dbReference>
<protein>
    <recommendedName>
        <fullName evidence="5">MYND-type domain-containing protein</fullName>
    </recommendedName>
</protein>
<evidence type="ECO:0000256" key="1">
    <source>
        <dbReference type="ARBA" id="ARBA00022723"/>
    </source>
</evidence>
<evidence type="ECO:0000256" key="3">
    <source>
        <dbReference type="ARBA" id="ARBA00022833"/>
    </source>
</evidence>
<dbReference type="GO" id="GO:0008270">
    <property type="term" value="F:zinc ion binding"/>
    <property type="evidence" value="ECO:0007669"/>
    <property type="project" value="UniProtKB-KW"/>
</dbReference>
<comment type="caution">
    <text evidence="6">The sequence shown here is derived from an EMBL/GenBank/DDBJ whole genome shotgun (WGS) entry which is preliminary data.</text>
</comment>
<dbReference type="AlphaFoldDB" id="A0A0W0G1K4"/>
<feature type="domain" description="MYND-type" evidence="5">
    <location>
        <begin position="417"/>
        <end position="465"/>
    </location>
</feature>
<gene>
    <name evidence="6" type="ORF">WG66_5018</name>
</gene>
<evidence type="ECO:0000313" key="7">
    <source>
        <dbReference type="Proteomes" id="UP000054988"/>
    </source>
</evidence>
<dbReference type="EMBL" id="LATX01001335">
    <property type="protein sequence ID" value="KTB42443.1"/>
    <property type="molecule type" value="Genomic_DNA"/>
</dbReference>
<organism evidence="6 7">
    <name type="scientific">Moniliophthora roreri</name>
    <name type="common">Frosty pod rot fungus</name>
    <name type="synonym">Monilia roreri</name>
    <dbReference type="NCBI Taxonomy" id="221103"/>
    <lineage>
        <taxon>Eukaryota</taxon>
        <taxon>Fungi</taxon>
        <taxon>Dikarya</taxon>
        <taxon>Basidiomycota</taxon>
        <taxon>Agaricomycotina</taxon>
        <taxon>Agaricomycetes</taxon>
        <taxon>Agaricomycetidae</taxon>
        <taxon>Agaricales</taxon>
        <taxon>Marasmiineae</taxon>
        <taxon>Marasmiaceae</taxon>
        <taxon>Moniliophthora</taxon>
    </lineage>
</organism>
<dbReference type="eggNOG" id="ENOG502QWK5">
    <property type="taxonomic scope" value="Eukaryota"/>
</dbReference>
<dbReference type="PROSITE" id="PS50865">
    <property type="entry name" value="ZF_MYND_2"/>
    <property type="match status" value="1"/>
</dbReference>
<name>A0A0W0G1K4_MONRR</name>
<keyword evidence="3" id="KW-0862">Zinc</keyword>
<reference evidence="6 7" key="1">
    <citation type="submission" date="2015-12" db="EMBL/GenBank/DDBJ databases">
        <title>Draft genome sequence of Moniliophthora roreri, the causal agent of frosty pod rot of cacao.</title>
        <authorList>
            <person name="Aime M.C."/>
            <person name="Diaz-Valderrama J.R."/>
            <person name="Kijpornyongpan T."/>
            <person name="Phillips-Mora W."/>
        </authorList>
    </citation>
    <scope>NUCLEOTIDE SEQUENCE [LARGE SCALE GENOMIC DNA]</scope>
    <source>
        <strain evidence="6 7">MCA 2952</strain>
    </source>
</reference>
<keyword evidence="1" id="KW-0479">Metal-binding</keyword>
<evidence type="ECO:0000256" key="2">
    <source>
        <dbReference type="ARBA" id="ARBA00022771"/>
    </source>
</evidence>